<dbReference type="Gene3D" id="3.10.50.40">
    <property type="match status" value="1"/>
</dbReference>
<dbReference type="Pfam" id="PF00639">
    <property type="entry name" value="Rotamase"/>
    <property type="match status" value="1"/>
</dbReference>
<reference evidence="4 5" key="1">
    <citation type="submission" date="2016-10" db="EMBL/GenBank/DDBJ databases">
        <authorList>
            <person name="de Groot N.N."/>
        </authorList>
    </citation>
    <scope>NUCLEOTIDE SEQUENCE [LARGE SCALE GENOMIC DNA]</scope>
    <source>
        <strain evidence="4 5">AR40</strain>
    </source>
</reference>
<dbReference type="InterPro" id="IPR000297">
    <property type="entry name" value="PPIase_PpiC"/>
</dbReference>
<dbReference type="PROSITE" id="PS50198">
    <property type="entry name" value="PPIC_PPIASE_2"/>
    <property type="match status" value="1"/>
</dbReference>
<proteinExistence type="predicted"/>
<keyword evidence="1" id="KW-0413">Isomerase</keyword>
<gene>
    <name evidence="4" type="ORF">SAMN04487884_108102</name>
</gene>
<accession>A0A1H9QT09</accession>
<keyword evidence="2" id="KW-0732">Signal</keyword>
<evidence type="ECO:0000256" key="2">
    <source>
        <dbReference type="SAM" id="SignalP"/>
    </source>
</evidence>
<dbReference type="InterPro" id="IPR050245">
    <property type="entry name" value="PrsA_foldase"/>
</dbReference>
<evidence type="ECO:0000313" key="5">
    <source>
        <dbReference type="Proteomes" id="UP000182584"/>
    </source>
</evidence>
<dbReference type="PANTHER" id="PTHR47245">
    <property type="entry name" value="PEPTIDYLPROLYL ISOMERASE"/>
    <property type="match status" value="1"/>
</dbReference>
<feature type="signal peptide" evidence="2">
    <location>
        <begin position="1"/>
        <end position="33"/>
    </location>
</feature>
<dbReference type="eggNOG" id="COG0760">
    <property type="taxonomic scope" value="Bacteria"/>
</dbReference>
<evidence type="ECO:0000313" key="4">
    <source>
        <dbReference type="EMBL" id="SER63375.1"/>
    </source>
</evidence>
<evidence type="ECO:0000256" key="1">
    <source>
        <dbReference type="PROSITE-ProRule" id="PRU00278"/>
    </source>
</evidence>
<evidence type="ECO:0000259" key="3">
    <source>
        <dbReference type="PROSITE" id="PS50198"/>
    </source>
</evidence>
<sequence length="360" mass="40467">MNSWQNILSNTKRMKIYAITILACLVLSGCANPFEGGKDSISVVLTTGFSKDEVFRIEDISCSLAEVEVYLVNMQNSYQSTLGDGIWETDSSLSENLKSSCLARLAQIKTMVLLAQHNGIMLDESEQKAALNAANEYYESLSEADIKAMDNVTKDTIQNLYEEQALAGKLYKYTIRDINPEVSDDEARTLTVQQILLKTYTVDDSGNRTSMSDSEKKNVYAKMEEIVKALDEGASFESMVETYNEADEGTVSFGKGEVDESLETAAFNLSTDQISDIIETEEGYMLIKCVTTFDKEETELNKIRIAEERRSEAFATEYDEFAKGLTKEINSSLWDSITLCDDPEVTTKNFFDIYNKYFED</sequence>
<dbReference type="PANTHER" id="PTHR47245:SF2">
    <property type="entry name" value="PEPTIDYL-PROLYL CIS-TRANS ISOMERASE HP_0175-RELATED"/>
    <property type="match status" value="1"/>
</dbReference>
<dbReference type="AlphaFoldDB" id="A0A1H9QT09"/>
<name>A0A1H9QT09_BUTFI</name>
<dbReference type="SUPFAM" id="SSF54534">
    <property type="entry name" value="FKBP-like"/>
    <property type="match status" value="1"/>
</dbReference>
<dbReference type="Proteomes" id="UP000182584">
    <property type="component" value="Unassembled WGS sequence"/>
</dbReference>
<organism evidence="4 5">
    <name type="scientific">Butyrivibrio fibrisolvens</name>
    <dbReference type="NCBI Taxonomy" id="831"/>
    <lineage>
        <taxon>Bacteria</taxon>
        <taxon>Bacillati</taxon>
        <taxon>Bacillota</taxon>
        <taxon>Clostridia</taxon>
        <taxon>Lachnospirales</taxon>
        <taxon>Lachnospiraceae</taxon>
        <taxon>Butyrivibrio</taxon>
    </lineage>
</organism>
<dbReference type="RefSeq" id="WP_074755513.1">
    <property type="nucleotide sequence ID" value="NZ_FOGJ01000008.1"/>
</dbReference>
<dbReference type="GO" id="GO:0003755">
    <property type="term" value="F:peptidyl-prolyl cis-trans isomerase activity"/>
    <property type="evidence" value="ECO:0007669"/>
    <property type="project" value="UniProtKB-KW"/>
</dbReference>
<keyword evidence="1" id="KW-0697">Rotamase</keyword>
<dbReference type="EMBL" id="FOGJ01000008">
    <property type="protein sequence ID" value="SER63375.1"/>
    <property type="molecule type" value="Genomic_DNA"/>
</dbReference>
<dbReference type="OrthoDB" id="14196at2"/>
<feature type="chain" id="PRO_5038478011" evidence="2">
    <location>
        <begin position="34"/>
        <end position="360"/>
    </location>
</feature>
<dbReference type="InterPro" id="IPR046357">
    <property type="entry name" value="PPIase_dom_sf"/>
</dbReference>
<protein>
    <submittedName>
        <fullName evidence="4">Foldase protein PrsA</fullName>
    </submittedName>
</protein>
<feature type="domain" description="PpiC" evidence="3">
    <location>
        <begin position="187"/>
        <end position="291"/>
    </location>
</feature>